<reference evidence="5 6" key="1">
    <citation type="journal article" date="2020" name="Nat. Food">
        <title>A phased Vanilla planifolia genome enables genetic improvement of flavour and production.</title>
        <authorList>
            <person name="Hasing T."/>
            <person name="Tang H."/>
            <person name="Brym M."/>
            <person name="Khazi F."/>
            <person name="Huang T."/>
            <person name="Chambers A.H."/>
        </authorList>
    </citation>
    <scope>NUCLEOTIDE SEQUENCE [LARGE SCALE GENOMIC DNA]</scope>
    <source>
        <tissue evidence="5">Leaf</tissue>
    </source>
</reference>
<dbReference type="CDD" id="cd22460">
    <property type="entry name" value="KH-I_PEPPER_rpt2_like"/>
    <property type="match status" value="1"/>
</dbReference>
<gene>
    <name evidence="5" type="ORF">HPP92_017128</name>
</gene>
<evidence type="ECO:0000256" key="1">
    <source>
        <dbReference type="ARBA" id="ARBA00022737"/>
    </source>
</evidence>
<name>A0A835QFD9_VANPL</name>
<evidence type="ECO:0000313" key="6">
    <source>
        <dbReference type="Proteomes" id="UP000636800"/>
    </source>
</evidence>
<dbReference type="CDD" id="cd22459">
    <property type="entry name" value="KH-I_PEPPER_rpt1_like"/>
    <property type="match status" value="2"/>
</dbReference>
<dbReference type="PROSITE" id="PS50084">
    <property type="entry name" value="KH_TYPE_1"/>
    <property type="match status" value="4"/>
</dbReference>
<proteinExistence type="predicted"/>
<dbReference type="PANTHER" id="PTHR10288">
    <property type="entry name" value="KH DOMAIN CONTAINING RNA BINDING PROTEIN"/>
    <property type="match status" value="1"/>
</dbReference>
<feature type="region of interest" description="Disordered" evidence="3">
    <location>
        <begin position="1"/>
        <end position="33"/>
    </location>
</feature>
<dbReference type="OrthoDB" id="782771at2759"/>
<comment type="caution">
    <text evidence="5">The sequence shown here is derived from an EMBL/GenBank/DDBJ whole genome shotgun (WGS) entry which is preliminary data.</text>
</comment>
<dbReference type="SUPFAM" id="SSF54791">
    <property type="entry name" value="Eukaryotic type KH-domain (KH-domain type I)"/>
    <property type="match status" value="4"/>
</dbReference>
<dbReference type="GO" id="GO:0003723">
    <property type="term" value="F:RNA binding"/>
    <property type="evidence" value="ECO:0007669"/>
    <property type="project" value="UniProtKB-UniRule"/>
</dbReference>
<feature type="domain" description="K Homology" evidence="4">
    <location>
        <begin position="51"/>
        <end position="134"/>
    </location>
</feature>
<evidence type="ECO:0000259" key="4">
    <source>
        <dbReference type="SMART" id="SM00322"/>
    </source>
</evidence>
<feature type="domain" description="K Homology" evidence="4">
    <location>
        <begin position="262"/>
        <end position="338"/>
    </location>
</feature>
<feature type="domain" description="K Homology" evidence="4">
    <location>
        <begin position="345"/>
        <end position="420"/>
    </location>
</feature>
<evidence type="ECO:0000256" key="3">
    <source>
        <dbReference type="SAM" id="MobiDB-lite"/>
    </source>
</evidence>
<evidence type="ECO:0000256" key="2">
    <source>
        <dbReference type="PROSITE-ProRule" id="PRU00117"/>
    </source>
</evidence>
<dbReference type="SMART" id="SM00322">
    <property type="entry name" value="KH"/>
    <property type="match status" value="4"/>
</dbReference>
<sequence>MEGSSTTGKRHDDSSSSSGGGEHFNPSPTSSTTAYKRSHLGIAPLKPVGAVETVFRLLCPSDKAGSLIGKGGSNVRQIREETGARIRVEDPVLGSEERVVYISAEATHRGRRESGCVDEEEVSPVQRALLMVFERIIKVEEGEGVEAKGMSTCRMLAPSSHEQVPLCALVGDELIQVSGSLSSVKKALLSVSFCLLDNIRTETTGKPCTGLLQGPSPRLSLDAYPQRGPLISPHGPNYHSRAYSSNSALDNGASGLWKTHDEEVVFRMLCTGDKVGSIIGRSGVIVQSLQSETGASIKIIDSFNDCDEKIILISARENYELKHSPAQDAVIRIHSKITEACTEKGFVSARLLVPAQQIGCLLGKGGAIIAEMRRITGANIKIFVNEHVPKCAHPNDELVQVTGSFQSVQDALVHITSRIREAIFPPKHFPNIGMSQFSPAMPEVPPPFRPRNDTPQVRHPTVCIPHVVDPSVESPRQVSLTSPRLWTPQSGNPKGTPVGIGSTTEAVAAPGKTINIAVPREYMRFVHGEGDGNLTLIKEISGASITIYDPKPGVFEGTIVISGSEKQTTTAQGLVHAFILNGL</sequence>
<dbReference type="EMBL" id="JADCNL010000008">
    <property type="protein sequence ID" value="KAG0470428.1"/>
    <property type="molecule type" value="Genomic_DNA"/>
</dbReference>
<accession>A0A835QFD9</accession>
<dbReference type="InterPro" id="IPR004088">
    <property type="entry name" value="KH_dom_type_1"/>
</dbReference>
<feature type="domain" description="K Homology" evidence="4">
    <location>
        <begin position="510"/>
        <end position="580"/>
    </location>
</feature>
<dbReference type="InterPro" id="IPR004087">
    <property type="entry name" value="KH_dom"/>
</dbReference>
<protein>
    <recommendedName>
        <fullName evidence="4">K Homology domain-containing protein</fullName>
    </recommendedName>
</protein>
<keyword evidence="6" id="KW-1185">Reference proteome</keyword>
<dbReference type="Proteomes" id="UP000636800">
    <property type="component" value="Unassembled WGS sequence"/>
</dbReference>
<keyword evidence="2" id="KW-0694">RNA-binding</keyword>
<evidence type="ECO:0000313" key="5">
    <source>
        <dbReference type="EMBL" id="KAG0470428.1"/>
    </source>
</evidence>
<organism evidence="5 6">
    <name type="scientific">Vanilla planifolia</name>
    <name type="common">Vanilla</name>
    <dbReference type="NCBI Taxonomy" id="51239"/>
    <lineage>
        <taxon>Eukaryota</taxon>
        <taxon>Viridiplantae</taxon>
        <taxon>Streptophyta</taxon>
        <taxon>Embryophyta</taxon>
        <taxon>Tracheophyta</taxon>
        <taxon>Spermatophyta</taxon>
        <taxon>Magnoliopsida</taxon>
        <taxon>Liliopsida</taxon>
        <taxon>Asparagales</taxon>
        <taxon>Orchidaceae</taxon>
        <taxon>Vanilloideae</taxon>
        <taxon>Vanilleae</taxon>
        <taxon>Vanilla</taxon>
    </lineage>
</organism>
<dbReference type="AlphaFoldDB" id="A0A835QFD9"/>
<dbReference type="Gene3D" id="3.30.1370.10">
    <property type="entry name" value="K Homology domain, type 1"/>
    <property type="match status" value="2"/>
</dbReference>
<dbReference type="InterPro" id="IPR036612">
    <property type="entry name" value="KH_dom_type_1_sf"/>
</dbReference>
<dbReference type="Pfam" id="PF00013">
    <property type="entry name" value="KH_1"/>
    <property type="match status" value="4"/>
</dbReference>
<keyword evidence="1" id="KW-0677">Repeat</keyword>
<dbReference type="Gene3D" id="3.30.310.210">
    <property type="match status" value="1"/>
</dbReference>